<evidence type="ECO:0000313" key="2">
    <source>
        <dbReference type="Proteomes" id="UP000054843"/>
    </source>
</evidence>
<dbReference type="EMBL" id="JYDO01000087">
    <property type="protein sequence ID" value="KRZ71915.1"/>
    <property type="molecule type" value="Genomic_DNA"/>
</dbReference>
<proteinExistence type="predicted"/>
<reference evidence="1 2" key="1">
    <citation type="submission" date="2015-01" db="EMBL/GenBank/DDBJ databases">
        <title>Evolution of Trichinella species and genotypes.</title>
        <authorList>
            <person name="Korhonen P.K."/>
            <person name="Edoardo P."/>
            <person name="Giuseppe L.R."/>
            <person name="Gasser R.B."/>
        </authorList>
    </citation>
    <scope>NUCLEOTIDE SEQUENCE [LARGE SCALE GENOMIC DNA]</scope>
    <source>
        <strain evidence="1">ISS1980</strain>
    </source>
</reference>
<evidence type="ECO:0000313" key="1">
    <source>
        <dbReference type="EMBL" id="KRZ71915.1"/>
    </source>
</evidence>
<dbReference type="Proteomes" id="UP000054843">
    <property type="component" value="Unassembled WGS sequence"/>
</dbReference>
<accession>A0A0V1MJ72</accession>
<name>A0A0V1MJ72_9BILA</name>
<comment type="caution">
    <text evidence="1">The sequence shown here is derived from an EMBL/GenBank/DDBJ whole genome shotgun (WGS) entry which is preliminary data.</text>
</comment>
<dbReference type="AlphaFoldDB" id="A0A0V1MJ72"/>
<keyword evidence="2" id="KW-1185">Reference proteome</keyword>
<gene>
    <name evidence="1" type="ORF">T10_1847</name>
</gene>
<protein>
    <submittedName>
        <fullName evidence="1">Uncharacterized protein</fullName>
    </submittedName>
</protein>
<sequence>MAGPNINADPAKHGCTVYCVCRGKLMNKSRETKSALIRIHRRKADSKIAQIGTLVGKFVNWKNNLADNGIHSLLHSRIHGNSRGRVVQRNFGDRPLRSGVANMITCCYKKLDAKINN</sequence>
<organism evidence="1 2">
    <name type="scientific">Trichinella papuae</name>
    <dbReference type="NCBI Taxonomy" id="268474"/>
    <lineage>
        <taxon>Eukaryota</taxon>
        <taxon>Metazoa</taxon>
        <taxon>Ecdysozoa</taxon>
        <taxon>Nematoda</taxon>
        <taxon>Enoplea</taxon>
        <taxon>Dorylaimia</taxon>
        <taxon>Trichinellida</taxon>
        <taxon>Trichinellidae</taxon>
        <taxon>Trichinella</taxon>
    </lineage>
</organism>